<dbReference type="Gene3D" id="3.20.20.150">
    <property type="entry name" value="Divalent-metal-dependent TIM barrel enzymes"/>
    <property type="match status" value="1"/>
</dbReference>
<dbReference type="AlphaFoldDB" id="A0A926I5T8"/>
<dbReference type="Pfam" id="PF01261">
    <property type="entry name" value="AP_endonuc_2"/>
    <property type="match status" value="1"/>
</dbReference>
<dbReference type="InterPro" id="IPR050312">
    <property type="entry name" value="IolE/XylAMocC-like"/>
</dbReference>
<reference evidence="2" key="1">
    <citation type="submission" date="2020-08" db="EMBL/GenBank/DDBJ databases">
        <title>Genome public.</title>
        <authorList>
            <person name="Liu C."/>
            <person name="Sun Q."/>
        </authorList>
    </citation>
    <scope>NUCLEOTIDE SEQUENCE</scope>
    <source>
        <strain evidence="2">NSJ-33</strain>
    </source>
</reference>
<proteinExistence type="predicted"/>
<dbReference type="PANTHER" id="PTHR12110">
    <property type="entry name" value="HYDROXYPYRUVATE ISOMERASE"/>
    <property type="match status" value="1"/>
</dbReference>
<dbReference type="InterPro" id="IPR036237">
    <property type="entry name" value="Xyl_isomerase-like_sf"/>
</dbReference>
<sequence>MKVGYMTNAFGPLVGHGNGVVGPKDVRYVTMCDMEEAIKAIASKGYNSVEIFDGNLDDYKDDPDKLSNLLKKYGVTLMGVYIGASYIYKEVLDDELFRIENTCELASKLGAKHIVLGGGAVRAAGIKDSDYAFLATGLDKAAEIVKKYGMTPSYHPHLGCIVQSPEQIDKLFSLTDIAFCPDIAHLVAGGGDALELIQKYYDRIKYVHLKDLRNGEFVPLGTGEIDLEAIISFLKSRGYSGDWLVEIDGYSGDPCEACETSYKYLQGKL</sequence>
<dbReference type="PANTHER" id="PTHR12110:SF41">
    <property type="entry name" value="INOSOSE DEHYDRATASE"/>
    <property type="match status" value="1"/>
</dbReference>
<gene>
    <name evidence="2" type="ORF">H8710_04010</name>
</gene>
<dbReference type="InterPro" id="IPR013022">
    <property type="entry name" value="Xyl_isomerase-like_TIM-brl"/>
</dbReference>
<name>A0A926I5T8_9FIRM</name>
<dbReference type="Proteomes" id="UP000610760">
    <property type="component" value="Unassembled WGS sequence"/>
</dbReference>
<dbReference type="RefSeq" id="WP_249294116.1">
    <property type="nucleotide sequence ID" value="NZ_JACRSV010000001.1"/>
</dbReference>
<accession>A0A926I5T8</accession>
<evidence type="ECO:0000313" key="3">
    <source>
        <dbReference type="Proteomes" id="UP000610760"/>
    </source>
</evidence>
<dbReference type="SUPFAM" id="SSF51658">
    <property type="entry name" value="Xylose isomerase-like"/>
    <property type="match status" value="1"/>
</dbReference>
<organism evidence="2 3">
    <name type="scientific">Fumia xinanensis</name>
    <dbReference type="NCBI Taxonomy" id="2763659"/>
    <lineage>
        <taxon>Bacteria</taxon>
        <taxon>Bacillati</taxon>
        <taxon>Bacillota</taxon>
        <taxon>Clostridia</taxon>
        <taxon>Eubacteriales</taxon>
        <taxon>Oscillospiraceae</taxon>
        <taxon>Fumia</taxon>
    </lineage>
</organism>
<protein>
    <submittedName>
        <fullName evidence="2">TIM barrel protein</fullName>
    </submittedName>
</protein>
<keyword evidence="3" id="KW-1185">Reference proteome</keyword>
<feature type="domain" description="Xylose isomerase-like TIM barrel" evidence="1">
    <location>
        <begin position="39"/>
        <end position="251"/>
    </location>
</feature>
<evidence type="ECO:0000313" key="2">
    <source>
        <dbReference type="EMBL" id="MBC8559230.1"/>
    </source>
</evidence>
<evidence type="ECO:0000259" key="1">
    <source>
        <dbReference type="Pfam" id="PF01261"/>
    </source>
</evidence>
<dbReference type="EMBL" id="JACRSV010000001">
    <property type="protein sequence ID" value="MBC8559230.1"/>
    <property type="molecule type" value="Genomic_DNA"/>
</dbReference>
<comment type="caution">
    <text evidence="2">The sequence shown here is derived from an EMBL/GenBank/DDBJ whole genome shotgun (WGS) entry which is preliminary data.</text>
</comment>